<name>A0A0K2G7G3_NITMO</name>
<dbReference type="RefSeq" id="WP_145976136.1">
    <property type="nucleotide sequence ID" value="NZ_CP011801.1"/>
</dbReference>
<feature type="chain" id="PRO_5005476729" description="Blue (type 1) copper domain-containing protein" evidence="1">
    <location>
        <begin position="20"/>
        <end position="284"/>
    </location>
</feature>
<organism evidence="2 3">
    <name type="scientific">Nitrospira moscoviensis</name>
    <dbReference type="NCBI Taxonomy" id="42253"/>
    <lineage>
        <taxon>Bacteria</taxon>
        <taxon>Pseudomonadati</taxon>
        <taxon>Nitrospirota</taxon>
        <taxon>Nitrospiria</taxon>
        <taxon>Nitrospirales</taxon>
        <taxon>Nitrospiraceae</taxon>
        <taxon>Nitrospira</taxon>
    </lineage>
</organism>
<dbReference type="Proteomes" id="UP000069205">
    <property type="component" value="Chromosome"/>
</dbReference>
<dbReference type="EMBL" id="CP011801">
    <property type="protein sequence ID" value="ALA56898.1"/>
    <property type="molecule type" value="Genomic_DNA"/>
</dbReference>
<accession>A0A0K2G7G3</accession>
<proteinExistence type="predicted"/>
<dbReference type="SUPFAM" id="SSF49503">
    <property type="entry name" value="Cupredoxins"/>
    <property type="match status" value="2"/>
</dbReference>
<keyword evidence="1" id="KW-0732">Signal</keyword>
<evidence type="ECO:0000313" key="2">
    <source>
        <dbReference type="EMBL" id="ALA56898.1"/>
    </source>
</evidence>
<dbReference type="PATRIC" id="fig|42253.5.peg.455"/>
<dbReference type="STRING" id="42253.NITMOv2_0462"/>
<protein>
    <recommendedName>
        <fullName evidence="4">Blue (type 1) copper domain-containing protein</fullName>
    </recommendedName>
</protein>
<feature type="signal peptide" evidence="1">
    <location>
        <begin position="1"/>
        <end position="19"/>
    </location>
</feature>
<dbReference type="Gene3D" id="2.60.40.420">
    <property type="entry name" value="Cupredoxins - blue copper proteins"/>
    <property type="match status" value="1"/>
</dbReference>
<dbReference type="InterPro" id="IPR008972">
    <property type="entry name" value="Cupredoxin"/>
</dbReference>
<sequence>MSRASLSAMLIGLSVVGSAMLNPAEAGQGAAAPRQAGAPVQFVAHDHGYTGPDRIPAGMTTVEIVNHGQDVHHAQIVKLAAEKTVEDFVSAMKADPVHWPGWVNFAGGPNGVMPGERASATMNLDAGHYMVLCIIPDRQGVPHVMLGMTKPFTVVPVRTVSTSEPIPDLIMTPRDFHFDLSKPITAGTQTIQVNNGGTQPHEVVVVKLEPGASVKDFIASFEPGASGPPPGRLAGGLVGLDRGRRAFFTATFEPGRYALMCFFPDQKTGQPHFAEGMISEFTVK</sequence>
<gene>
    <name evidence="2" type="ORF">NITMOv2_0462</name>
</gene>
<evidence type="ECO:0008006" key="4">
    <source>
        <dbReference type="Google" id="ProtNLM"/>
    </source>
</evidence>
<evidence type="ECO:0000256" key="1">
    <source>
        <dbReference type="SAM" id="SignalP"/>
    </source>
</evidence>
<dbReference type="AlphaFoldDB" id="A0A0K2G7G3"/>
<keyword evidence="3" id="KW-1185">Reference proteome</keyword>
<evidence type="ECO:0000313" key="3">
    <source>
        <dbReference type="Proteomes" id="UP000069205"/>
    </source>
</evidence>
<reference evidence="2 3" key="1">
    <citation type="journal article" date="2015" name="Proc. Natl. Acad. Sci. U.S.A.">
        <title>Expanded metabolic versatility of ubiquitous nitrite-oxidizing bacteria from the genus Nitrospira.</title>
        <authorList>
            <person name="Koch H."/>
            <person name="Lucker S."/>
            <person name="Albertsen M."/>
            <person name="Kitzinger K."/>
            <person name="Herbold C."/>
            <person name="Spieck E."/>
            <person name="Nielsen P.H."/>
            <person name="Wagner M."/>
            <person name="Daims H."/>
        </authorList>
    </citation>
    <scope>NUCLEOTIDE SEQUENCE [LARGE SCALE GENOMIC DNA]</scope>
    <source>
        <strain evidence="2 3">NSP M-1</strain>
    </source>
</reference>
<dbReference type="KEGG" id="nmv:NITMOv2_0462"/>
<dbReference type="OrthoDB" id="162678at2"/>